<reference evidence="1 2" key="1">
    <citation type="submission" date="2023-10" db="EMBL/GenBank/DDBJ databases">
        <title>Draft genome sequence of Xylaria bambusicola isolate GMP-LS, the root and basal stem rot pathogen of sugarcane in Indonesia.</title>
        <authorList>
            <person name="Selvaraj P."/>
            <person name="Muralishankar V."/>
            <person name="Muruganantham S."/>
            <person name="Sp S."/>
            <person name="Haryani S."/>
            <person name="Lau K.J.X."/>
            <person name="Naqvi N.I."/>
        </authorList>
    </citation>
    <scope>NUCLEOTIDE SEQUENCE [LARGE SCALE GENOMIC DNA]</scope>
    <source>
        <strain evidence="1">GMP-LS</strain>
    </source>
</reference>
<gene>
    <name evidence="1" type="ORF">RRF57_010560</name>
</gene>
<evidence type="ECO:0000313" key="1">
    <source>
        <dbReference type="EMBL" id="KAK5634847.1"/>
    </source>
</evidence>
<dbReference type="AlphaFoldDB" id="A0AAN7Z8K8"/>
<name>A0AAN7Z8K8_9PEZI</name>
<comment type="caution">
    <text evidence="1">The sequence shown here is derived from an EMBL/GenBank/DDBJ whole genome shotgun (WGS) entry which is preliminary data.</text>
</comment>
<dbReference type="Proteomes" id="UP001305414">
    <property type="component" value="Unassembled WGS sequence"/>
</dbReference>
<organism evidence="1 2">
    <name type="scientific">Xylaria bambusicola</name>
    <dbReference type="NCBI Taxonomy" id="326684"/>
    <lineage>
        <taxon>Eukaryota</taxon>
        <taxon>Fungi</taxon>
        <taxon>Dikarya</taxon>
        <taxon>Ascomycota</taxon>
        <taxon>Pezizomycotina</taxon>
        <taxon>Sordariomycetes</taxon>
        <taxon>Xylariomycetidae</taxon>
        <taxon>Xylariales</taxon>
        <taxon>Xylariaceae</taxon>
        <taxon>Xylaria</taxon>
    </lineage>
</organism>
<protein>
    <submittedName>
        <fullName evidence="1">Uncharacterized protein</fullName>
    </submittedName>
</protein>
<keyword evidence="2" id="KW-1185">Reference proteome</keyword>
<sequence>MSLRGIAVGWRLDERTMGLCIKSQAAAGRSNARDQQPLMTVSASQQTPALRTNISCNMESATPNISQRAKNG</sequence>
<accession>A0AAN7Z8K8</accession>
<evidence type="ECO:0000313" key="2">
    <source>
        <dbReference type="Proteomes" id="UP001305414"/>
    </source>
</evidence>
<dbReference type="EMBL" id="JAWHQM010000045">
    <property type="protein sequence ID" value="KAK5634847.1"/>
    <property type="molecule type" value="Genomic_DNA"/>
</dbReference>
<proteinExistence type="predicted"/>